<dbReference type="EMBL" id="FMAK01000089">
    <property type="protein sequence ID" value="SCB71619.1"/>
    <property type="molecule type" value="Genomic_DNA"/>
</dbReference>
<gene>
    <name evidence="1" type="ORF">BWGO95_05877</name>
</gene>
<dbReference type="AlphaFoldDB" id="A0A1G4F011"/>
<proteinExistence type="predicted"/>
<accession>A0A1G4F011</accession>
<protein>
    <submittedName>
        <fullName evidence="1">Uncharacterized protein</fullName>
    </submittedName>
</protein>
<evidence type="ECO:0000313" key="2">
    <source>
        <dbReference type="Proteomes" id="UP000195696"/>
    </source>
</evidence>
<sequence>MIVSVVNVADIVKNMTNMSMIIEMIFKNE</sequence>
<organism evidence="1 2">
    <name type="scientific">Bacillus mycoides</name>
    <dbReference type="NCBI Taxonomy" id="1405"/>
    <lineage>
        <taxon>Bacteria</taxon>
        <taxon>Bacillati</taxon>
        <taxon>Bacillota</taxon>
        <taxon>Bacilli</taxon>
        <taxon>Bacillales</taxon>
        <taxon>Bacillaceae</taxon>
        <taxon>Bacillus</taxon>
        <taxon>Bacillus cereus group</taxon>
    </lineage>
</organism>
<reference evidence="1 2" key="1">
    <citation type="submission" date="2016-08" db="EMBL/GenBank/DDBJ databases">
        <authorList>
            <person name="Seilhamer J.J."/>
        </authorList>
    </citation>
    <scope>NUCLEOTIDE SEQUENCE [LARGE SCALE GENOMIC DNA]</scope>
    <source>
        <strain evidence="1 2">SDA_GO95</strain>
    </source>
</reference>
<name>A0A1G4F011_BACMY</name>
<dbReference type="Proteomes" id="UP000195696">
    <property type="component" value="Unassembled WGS sequence"/>
</dbReference>
<evidence type="ECO:0000313" key="1">
    <source>
        <dbReference type="EMBL" id="SCB71619.1"/>
    </source>
</evidence>